<evidence type="ECO:0000256" key="1">
    <source>
        <dbReference type="SAM" id="MobiDB-lite"/>
    </source>
</evidence>
<protein>
    <submittedName>
        <fullName evidence="2">Uncharacterized protein</fullName>
    </submittedName>
</protein>
<dbReference type="AlphaFoldDB" id="A0AA38NJ87"/>
<evidence type="ECO:0000313" key="3">
    <source>
        <dbReference type="Proteomes" id="UP001163798"/>
    </source>
</evidence>
<dbReference type="EMBL" id="MU793750">
    <property type="protein sequence ID" value="KAJ3780409.1"/>
    <property type="molecule type" value="Genomic_DNA"/>
</dbReference>
<feature type="region of interest" description="Disordered" evidence="1">
    <location>
        <begin position="147"/>
        <end position="191"/>
    </location>
</feature>
<evidence type="ECO:0000313" key="2">
    <source>
        <dbReference type="EMBL" id="KAJ3780409.1"/>
    </source>
</evidence>
<proteinExistence type="predicted"/>
<sequence length="328" mass="36919">MEPKQVLPPQRTHVNGANKQKQLTLINAQLRKHCEIMRRTADLPEPVRPVARPGEWVSSTPNYYVGEKSITSPLDSQFYKLGMAFWGVYSITTGKHIRVHWDTRSIPLFMLQENKEVIDLLAARHVVKAKEEYHLLKSGSSLSRPATLTGLDHHTSSPAKSSSPAPFPLHLLGDESNDESDSRTANSDKEIEIVSNQKARYNQEWLARGDVSTSSSDFDEVEQLLVSKVALWSNISVVLWTKNDCMQQRVAKVSSASTFISLSMIANRLSSMGLSPGVDIERYISGKGWKKILWDMPFPIDEQTLVALKLTGIEVTDWDVHVEHMFSH</sequence>
<accession>A0AA38NJ87</accession>
<gene>
    <name evidence="2" type="ORF">GGU10DRAFT_337194</name>
</gene>
<reference evidence="2" key="1">
    <citation type="submission" date="2022-08" db="EMBL/GenBank/DDBJ databases">
        <authorList>
            <consortium name="DOE Joint Genome Institute"/>
            <person name="Min B."/>
            <person name="Riley R."/>
            <person name="Sierra-Patev S."/>
            <person name="Naranjo-Ortiz M."/>
            <person name="Looney B."/>
            <person name="Konkel Z."/>
            <person name="Slot J.C."/>
            <person name="Sakamoto Y."/>
            <person name="Steenwyk J.L."/>
            <person name="Rokas A."/>
            <person name="Carro J."/>
            <person name="Camarero S."/>
            <person name="Ferreira P."/>
            <person name="Molpeceres G."/>
            <person name="Ruiz-Duenas F.J."/>
            <person name="Serrano A."/>
            <person name="Henrissat B."/>
            <person name="Drula E."/>
            <person name="Hughes K.W."/>
            <person name="Mata J.L."/>
            <person name="Ishikawa N.K."/>
            <person name="Vargas-Isla R."/>
            <person name="Ushijima S."/>
            <person name="Smith C.A."/>
            <person name="Ahrendt S."/>
            <person name="Andreopoulos W."/>
            <person name="He G."/>
            <person name="Labutti K."/>
            <person name="Lipzen A."/>
            <person name="Ng V."/>
            <person name="Sandor L."/>
            <person name="Barry K."/>
            <person name="Martinez A.T."/>
            <person name="Xiao Y."/>
            <person name="Gibbons J.G."/>
            <person name="Terashima K."/>
            <person name="Hibbett D.S."/>
            <person name="Grigoriev I.V."/>
        </authorList>
    </citation>
    <scope>NUCLEOTIDE SEQUENCE</scope>
    <source>
        <strain evidence="2">TFB10291</strain>
    </source>
</reference>
<name>A0AA38NJ87_9AGAR</name>
<keyword evidence="3" id="KW-1185">Reference proteome</keyword>
<comment type="caution">
    <text evidence="2">The sequence shown here is derived from an EMBL/GenBank/DDBJ whole genome shotgun (WGS) entry which is preliminary data.</text>
</comment>
<feature type="compositionally biased region" description="Basic and acidic residues" evidence="1">
    <location>
        <begin position="180"/>
        <end position="191"/>
    </location>
</feature>
<dbReference type="Proteomes" id="UP001163798">
    <property type="component" value="Unassembled WGS sequence"/>
</dbReference>
<organism evidence="2 3">
    <name type="scientific">Lentinula aff. detonsa</name>
    <dbReference type="NCBI Taxonomy" id="2804958"/>
    <lineage>
        <taxon>Eukaryota</taxon>
        <taxon>Fungi</taxon>
        <taxon>Dikarya</taxon>
        <taxon>Basidiomycota</taxon>
        <taxon>Agaricomycotina</taxon>
        <taxon>Agaricomycetes</taxon>
        <taxon>Agaricomycetidae</taxon>
        <taxon>Agaricales</taxon>
        <taxon>Marasmiineae</taxon>
        <taxon>Omphalotaceae</taxon>
        <taxon>Lentinula</taxon>
    </lineage>
</organism>